<sequence>MKAATILSLFAAAAVPSATTAFTAAPTPIQRCQDVRIQATQLNLFGNAFKNDDSLGKPQNAGLTNGPKINEVTINGKPVKAVAGQKVSKVMASARVKMTYSCQKGNCGTCEMLMNGRVEKACLAKIPQGKCTIQTYN</sequence>
<dbReference type="Gene3D" id="3.10.20.30">
    <property type="match status" value="1"/>
</dbReference>
<reference evidence="5" key="1">
    <citation type="submission" date="2023-06" db="EMBL/GenBank/DDBJ databases">
        <title>Survivors Of The Sea: Transcriptome response of Skeletonema marinoi to long-term dormancy.</title>
        <authorList>
            <person name="Pinder M.I.M."/>
            <person name="Kourtchenko O."/>
            <person name="Robertson E.K."/>
            <person name="Larsson T."/>
            <person name="Maumus F."/>
            <person name="Osuna-Cruz C.M."/>
            <person name="Vancaester E."/>
            <person name="Stenow R."/>
            <person name="Vandepoele K."/>
            <person name="Ploug H."/>
            <person name="Bruchert V."/>
            <person name="Godhe A."/>
            <person name="Topel M."/>
        </authorList>
    </citation>
    <scope>NUCLEOTIDE SEQUENCE</scope>
    <source>
        <strain evidence="5">R05AC</strain>
    </source>
</reference>
<feature type="signal peptide" evidence="3">
    <location>
        <begin position="1"/>
        <end position="20"/>
    </location>
</feature>
<dbReference type="GO" id="GO:0009055">
    <property type="term" value="F:electron transfer activity"/>
    <property type="evidence" value="ECO:0007669"/>
    <property type="project" value="InterPro"/>
</dbReference>
<dbReference type="SUPFAM" id="SSF54292">
    <property type="entry name" value="2Fe-2S ferredoxin-like"/>
    <property type="match status" value="1"/>
</dbReference>
<evidence type="ECO:0000259" key="4">
    <source>
        <dbReference type="PROSITE" id="PS51085"/>
    </source>
</evidence>
<comment type="caution">
    <text evidence="5">The sequence shown here is derived from an EMBL/GenBank/DDBJ whole genome shotgun (WGS) entry which is preliminary data.</text>
</comment>
<dbReference type="InterPro" id="IPR025192">
    <property type="entry name" value="Succ_DH/fum_Rdtase_N"/>
</dbReference>
<keyword evidence="1" id="KW-0479">Metal-binding</keyword>
<dbReference type="Pfam" id="PF13085">
    <property type="entry name" value="Fer2_3"/>
    <property type="match status" value="1"/>
</dbReference>
<feature type="domain" description="2Fe-2S ferredoxin-type" evidence="4">
    <location>
        <begin position="70"/>
        <end position="137"/>
    </location>
</feature>
<dbReference type="EMBL" id="JATAAI010000015">
    <property type="protein sequence ID" value="KAK1740826.1"/>
    <property type="molecule type" value="Genomic_DNA"/>
</dbReference>
<protein>
    <recommendedName>
        <fullName evidence="4">2Fe-2S ferredoxin-type domain-containing protein</fullName>
    </recommendedName>
</protein>
<proteinExistence type="predicted"/>
<evidence type="ECO:0000256" key="1">
    <source>
        <dbReference type="ARBA" id="ARBA00022714"/>
    </source>
</evidence>
<dbReference type="InterPro" id="IPR006058">
    <property type="entry name" value="2Fe2S_fd_BS"/>
</dbReference>
<dbReference type="PROSITE" id="PS00197">
    <property type="entry name" value="2FE2S_FER_1"/>
    <property type="match status" value="1"/>
</dbReference>
<feature type="chain" id="PRO_5042247630" description="2Fe-2S ferredoxin-type domain-containing protein" evidence="3">
    <location>
        <begin position="21"/>
        <end position="137"/>
    </location>
</feature>
<organism evidence="5 6">
    <name type="scientific">Skeletonema marinoi</name>
    <dbReference type="NCBI Taxonomy" id="267567"/>
    <lineage>
        <taxon>Eukaryota</taxon>
        <taxon>Sar</taxon>
        <taxon>Stramenopiles</taxon>
        <taxon>Ochrophyta</taxon>
        <taxon>Bacillariophyta</taxon>
        <taxon>Coscinodiscophyceae</taxon>
        <taxon>Thalassiosirophycidae</taxon>
        <taxon>Thalassiosirales</taxon>
        <taxon>Skeletonemataceae</taxon>
        <taxon>Skeletonema</taxon>
        <taxon>Skeletonema marinoi-dohrnii complex</taxon>
    </lineage>
</organism>
<evidence type="ECO:0000313" key="6">
    <source>
        <dbReference type="Proteomes" id="UP001224775"/>
    </source>
</evidence>
<keyword evidence="3" id="KW-0732">Signal</keyword>
<gene>
    <name evidence="5" type="ORF">QTG54_008921</name>
</gene>
<evidence type="ECO:0000313" key="5">
    <source>
        <dbReference type="EMBL" id="KAK1740826.1"/>
    </source>
</evidence>
<dbReference type="Proteomes" id="UP001224775">
    <property type="component" value="Unassembled WGS sequence"/>
</dbReference>
<dbReference type="InterPro" id="IPR036010">
    <property type="entry name" value="2Fe-2S_ferredoxin-like_sf"/>
</dbReference>
<name>A0AAD8Y6V1_9STRA</name>
<dbReference type="GO" id="GO:0051537">
    <property type="term" value="F:2 iron, 2 sulfur cluster binding"/>
    <property type="evidence" value="ECO:0007669"/>
    <property type="project" value="UniProtKB-KW"/>
</dbReference>
<keyword evidence="1" id="KW-0408">Iron</keyword>
<dbReference type="AlphaFoldDB" id="A0AAD8Y6V1"/>
<accession>A0AAD8Y6V1</accession>
<evidence type="ECO:0000256" key="3">
    <source>
        <dbReference type="SAM" id="SignalP"/>
    </source>
</evidence>
<dbReference type="InterPro" id="IPR001041">
    <property type="entry name" value="2Fe-2S_ferredoxin-type"/>
</dbReference>
<dbReference type="PROSITE" id="PS51085">
    <property type="entry name" value="2FE2S_FER_2"/>
    <property type="match status" value="1"/>
</dbReference>
<evidence type="ECO:0000256" key="2">
    <source>
        <dbReference type="ARBA" id="ARBA00023014"/>
    </source>
</evidence>
<keyword evidence="6" id="KW-1185">Reference proteome</keyword>
<keyword evidence="1" id="KW-0001">2Fe-2S</keyword>
<keyword evidence="2" id="KW-0411">Iron-sulfur</keyword>
<dbReference type="InterPro" id="IPR012675">
    <property type="entry name" value="Beta-grasp_dom_sf"/>
</dbReference>